<organism evidence="2 3">
    <name type="scientific">Leeuwenhoekiella nanhaiensis</name>
    <dbReference type="NCBI Taxonomy" id="1655491"/>
    <lineage>
        <taxon>Bacteria</taxon>
        <taxon>Pseudomonadati</taxon>
        <taxon>Bacteroidota</taxon>
        <taxon>Flavobacteriia</taxon>
        <taxon>Flavobacteriales</taxon>
        <taxon>Flavobacteriaceae</taxon>
        <taxon>Leeuwenhoekiella</taxon>
    </lineage>
</organism>
<dbReference type="OrthoDB" id="9787787at2"/>
<dbReference type="InterPro" id="IPR015927">
    <property type="entry name" value="Peptidase_S24_S26A/B/C"/>
</dbReference>
<reference evidence="2 3" key="1">
    <citation type="submission" date="2017-08" db="EMBL/GenBank/DDBJ databases">
        <title>The whole genome shortgun sequences of strain Leeuwenhoekiella nanhaiensis G18 from the South China Sea.</title>
        <authorList>
            <person name="Liu Q."/>
        </authorList>
    </citation>
    <scope>NUCLEOTIDE SEQUENCE [LARGE SCALE GENOMIC DNA]</scope>
    <source>
        <strain evidence="2 3">G18</strain>
    </source>
</reference>
<dbReference type="InterPro" id="IPR036286">
    <property type="entry name" value="LexA/Signal_pep-like_sf"/>
</dbReference>
<comment type="caution">
    <text evidence="2">The sequence shown here is derived from an EMBL/GenBank/DDBJ whole genome shotgun (WGS) entry which is preliminary data.</text>
</comment>
<dbReference type="SUPFAM" id="SSF51306">
    <property type="entry name" value="LexA/Signal peptidase"/>
    <property type="match status" value="1"/>
</dbReference>
<sequence>MEFDYVAPVRVPDEVHQAGTSEQTGFPSPATHYLESRIDLNRILTKNRDATFFIRVKGDGYREHHILDRDVLIVDRSLPTCVGKLAVVVEDGNFKIERLASNPKDREELTLWGMITFIIHDVI</sequence>
<accession>A0A2G1VUG0</accession>
<feature type="domain" description="Peptidase S24/S26A/S26B/S26C" evidence="1">
    <location>
        <begin position="23"/>
        <end position="103"/>
    </location>
</feature>
<dbReference type="EMBL" id="NQXA01000002">
    <property type="protein sequence ID" value="PHQ30422.1"/>
    <property type="molecule type" value="Genomic_DNA"/>
</dbReference>
<evidence type="ECO:0000313" key="2">
    <source>
        <dbReference type="EMBL" id="PHQ30422.1"/>
    </source>
</evidence>
<proteinExistence type="predicted"/>
<evidence type="ECO:0000313" key="3">
    <source>
        <dbReference type="Proteomes" id="UP000229433"/>
    </source>
</evidence>
<dbReference type="AlphaFoldDB" id="A0A2G1VUG0"/>
<protein>
    <recommendedName>
        <fullName evidence="1">Peptidase S24/S26A/S26B/S26C domain-containing protein</fullName>
    </recommendedName>
</protein>
<dbReference type="Gene3D" id="2.10.109.10">
    <property type="entry name" value="Umud Fragment, subunit A"/>
    <property type="match status" value="1"/>
</dbReference>
<gene>
    <name evidence="2" type="ORF">CJ305_05540</name>
</gene>
<dbReference type="RefSeq" id="WP_099645255.1">
    <property type="nucleotide sequence ID" value="NZ_KZ319288.1"/>
</dbReference>
<evidence type="ECO:0000259" key="1">
    <source>
        <dbReference type="Pfam" id="PF00717"/>
    </source>
</evidence>
<dbReference type="Proteomes" id="UP000229433">
    <property type="component" value="Unassembled WGS sequence"/>
</dbReference>
<name>A0A2G1VUG0_9FLAO</name>
<keyword evidence="3" id="KW-1185">Reference proteome</keyword>
<dbReference type="Pfam" id="PF00717">
    <property type="entry name" value="Peptidase_S24"/>
    <property type="match status" value="1"/>
</dbReference>